<accession>A0A9D3ZFD6</accession>
<protein>
    <submittedName>
        <fullName evidence="1">Uncharacterized protein</fullName>
    </submittedName>
</protein>
<dbReference type="Proteomes" id="UP000828251">
    <property type="component" value="Unassembled WGS sequence"/>
</dbReference>
<proteinExistence type="predicted"/>
<reference evidence="1 2" key="1">
    <citation type="journal article" date="2021" name="Plant Biotechnol. J.">
        <title>Multi-omics assisted identification of the key and species-specific regulatory components of drought-tolerant mechanisms in Gossypium stocksii.</title>
        <authorList>
            <person name="Yu D."/>
            <person name="Ke L."/>
            <person name="Zhang D."/>
            <person name="Wu Y."/>
            <person name="Sun Y."/>
            <person name="Mei J."/>
            <person name="Sun J."/>
            <person name="Sun Y."/>
        </authorList>
    </citation>
    <scope>NUCLEOTIDE SEQUENCE [LARGE SCALE GENOMIC DNA]</scope>
    <source>
        <strain evidence="2">cv. E1</strain>
        <tissue evidence="1">Leaf</tissue>
    </source>
</reference>
<comment type="caution">
    <text evidence="1">The sequence shown here is derived from an EMBL/GenBank/DDBJ whole genome shotgun (WGS) entry which is preliminary data.</text>
</comment>
<evidence type="ECO:0000313" key="1">
    <source>
        <dbReference type="EMBL" id="KAH1031581.1"/>
    </source>
</evidence>
<organism evidence="1 2">
    <name type="scientific">Gossypium stocksii</name>
    <dbReference type="NCBI Taxonomy" id="47602"/>
    <lineage>
        <taxon>Eukaryota</taxon>
        <taxon>Viridiplantae</taxon>
        <taxon>Streptophyta</taxon>
        <taxon>Embryophyta</taxon>
        <taxon>Tracheophyta</taxon>
        <taxon>Spermatophyta</taxon>
        <taxon>Magnoliopsida</taxon>
        <taxon>eudicotyledons</taxon>
        <taxon>Gunneridae</taxon>
        <taxon>Pentapetalae</taxon>
        <taxon>rosids</taxon>
        <taxon>malvids</taxon>
        <taxon>Malvales</taxon>
        <taxon>Malvaceae</taxon>
        <taxon>Malvoideae</taxon>
        <taxon>Gossypium</taxon>
    </lineage>
</organism>
<keyword evidence="2" id="KW-1185">Reference proteome</keyword>
<evidence type="ECO:0000313" key="2">
    <source>
        <dbReference type="Proteomes" id="UP000828251"/>
    </source>
</evidence>
<dbReference type="AlphaFoldDB" id="A0A9D3ZFD6"/>
<sequence length="134" mass="15426">MARICQVAETLNWELFCEKRPKVDEELVRQFYANLTSSELTEVPVHGIKELTVPGFKWTVSKQGIHTCRREYLTPLAKPEQSAKVPDAEPMELEAEPDIETSMFGPLTPSPDLQDELSKLMDIMQLMQWQQQAY</sequence>
<gene>
    <name evidence="1" type="ORF">J1N35_043755</name>
</gene>
<dbReference type="EMBL" id="JAIQCV010000013">
    <property type="protein sequence ID" value="KAH1031581.1"/>
    <property type="molecule type" value="Genomic_DNA"/>
</dbReference>
<name>A0A9D3ZFD6_9ROSI</name>